<dbReference type="GeneID" id="56509748"/>
<gene>
    <name evidence="6" type="ORF">F7P66_04060</name>
</gene>
<protein>
    <submittedName>
        <fullName evidence="6">N-6 DNA methylase</fullName>
    </submittedName>
</protein>
<evidence type="ECO:0000313" key="7">
    <source>
        <dbReference type="Proteomes" id="UP000423641"/>
    </source>
</evidence>
<evidence type="ECO:0000256" key="4">
    <source>
        <dbReference type="SAM" id="MobiDB-lite"/>
    </source>
</evidence>
<dbReference type="GO" id="GO:0032259">
    <property type="term" value="P:methylation"/>
    <property type="evidence" value="ECO:0007669"/>
    <property type="project" value="UniProtKB-KW"/>
</dbReference>
<dbReference type="GO" id="GO:0005524">
    <property type="term" value="F:ATP binding"/>
    <property type="evidence" value="ECO:0007669"/>
    <property type="project" value="InterPro"/>
</dbReference>
<dbReference type="InterPro" id="IPR052933">
    <property type="entry name" value="DNA_Protect_Modify"/>
</dbReference>
<dbReference type="SMART" id="SM00487">
    <property type="entry name" value="DEXDc"/>
    <property type="match status" value="1"/>
</dbReference>
<accession>A0AAV6EEH4</accession>
<dbReference type="GO" id="GO:0003677">
    <property type="term" value="F:DNA binding"/>
    <property type="evidence" value="ECO:0007669"/>
    <property type="project" value="InterPro"/>
</dbReference>
<dbReference type="InterPro" id="IPR000330">
    <property type="entry name" value="SNF2_N"/>
</dbReference>
<name>A0AAV6EEH4_CAMHY</name>
<dbReference type="EMBL" id="VZON01000003">
    <property type="protein sequence ID" value="KAB0613158.1"/>
    <property type="molecule type" value="Genomic_DNA"/>
</dbReference>
<evidence type="ECO:0000256" key="3">
    <source>
        <dbReference type="SAM" id="Coils"/>
    </source>
</evidence>
<dbReference type="InterPro" id="IPR029063">
    <property type="entry name" value="SAM-dependent_MTases_sf"/>
</dbReference>
<keyword evidence="6" id="KW-0489">Methyltransferase</keyword>
<evidence type="ECO:0000259" key="5">
    <source>
        <dbReference type="PROSITE" id="PS51192"/>
    </source>
</evidence>
<dbReference type="PROSITE" id="PS51192">
    <property type="entry name" value="HELICASE_ATP_BIND_1"/>
    <property type="match status" value="1"/>
</dbReference>
<dbReference type="SUPFAM" id="SSF52540">
    <property type="entry name" value="P-loop containing nucleoside triphosphate hydrolases"/>
    <property type="match status" value="2"/>
</dbReference>
<dbReference type="Gene3D" id="3.40.50.150">
    <property type="entry name" value="Vaccinia Virus protein VP39"/>
    <property type="match status" value="1"/>
</dbReference>
<dbReference type="RefSeq" id="WP_112000447.1">
    <property type="nucleotide sequence ID" value="NZ_CP053828.1"/>
</dbReference>
<dbReference type="InterPro" id="IPR014001">
    <property type="entry name" value="Helicase_ATP-bd"/>
</dbReference>
<dbReference type="InterPro" id="IPR003356">
    <property type="entry name" value="DNA_methylase_A-5"/>
</dbReference>
<dbReference type="GO" id="GO:0008170">
    <property type="term" value="F:N-methyltransferase activity"/>
    <property type="evidence" value="ECO:0007669"/>
    <property type="project" value="InterPro"/>
</dbReference>
<dbReference type="SUPFAM" id="SSF53335">
    <property type="entry name" value="S-adenosyl-L-methionine-dependent methyltransferases"/>
    <property type="match status" value="1"/>
</dbReference>
<dbReference type="InterPro" id="IPR027417">
    <property type="entry name" value="P-loop_NTPase"/>
</dbReference>
<feature type="coiled-coil region" evidence="3">
    <location>
        <begin position="1599"/>
        <end position="1626"/>
    </location>
</feature>
<evidence type="ECO:0000313" key="6">
    <source>
        <dbReference type="EMBL" id="KAB0613158.1"/>
    </source>
</evidence>
<dbReference type="Pfam" id="PF02384">
    <property type="entry name" value="N6_Mtase"/>
    <property type="match status" value="1"/>
</dbReference>
<feature type="domain" description="Helicase ATP-binding" evidence="5">
    <location>
        <begin position="935"/>
        <end position="1185"/>
    </location>
</feature>
<dbReference type="PANTHER" id="PTHR41313">
    <property type="entry name" value="ADENINE-SPECIFIC METHYLTRANSFERASE"/>
    <property type="match status" value="1"/>
</dbReference>
<evidence type="ECO:0000256" key="1">
    <source>
        <dbReference type="ARBA" id="ARBA00006594"/>
    </source>
</evidence>
<dbReference type="Gene3D" id="3.40.50.300">
    <property type="entry name" value="P-loop containing nucleotide triphosphate hydrolases"/>
    <property type="match status" value="2"/>
</dbReference>
<comment type="caution">
    <text evidence="6">The sequence shown here is derived from an EMBL/GenBank/DDBJ whole genome shotgun (WGS) entry which is preliminary data.</text>
</comment>
<dbReference type="Proteomes" id="UP000423641">
    <property type="component" value="Unassembled WGS sequence"/>
</dbReference>
<feature type="region of interest" description="Disordered" evidence="4">
    <location>
        <begin position="1986"/>
        <end position="2007"/>
    </location>
</feature>
<proteinExistence type="inferred from homology"/>
<keyword evidence="3" id="KW-0175">Coiled coil</keyword>
<dbReference type="InterPro" id="IPR001650">
    <property type="entry name" value="Helicase_C-like"/>
</dbReference>
<dbReference type="PROSITE" id="PS00092">
    <property type="entry name" value="N6_MTASE"/>
    <property type="match status" value="1"/>
</dbReference>
<evidence type="ECO:0000256" key="2">
    <source>
        <dbReference type="ARBA" id="ARBA00022747"/>
    </source>
</evidence>
<organism evidence="6 7">
    <name type="scientific">Campylobacter hyointestinalis subsp. lawsonii</name>
    <dbReference type="NCBI Taxonomy" id="91353"/>
    <lineage>
        <taxon>Bacteria</taxon>
        <taxon>Pseudomonadati</taxon>
        <taxon>Campylobacterota</taxon>
        <taxon>Epsilonproteobacteria</taxon>
        <taxon>Campylobacterales</taxon>
        <taxon>Campylobacteraceae</taxon>
        <taxon>Campylobacter</taxon>
    </lineage>
</organism>
<dbReference type="InterPro" id="IPR002052">
    <property type="entry name" value="DNA_methylase_N6_adenine_CS"/>
</dbReference>
<dbReference type="GO" id="GO:0009307">
    <property type="term" value="P:DNA restriction-modification system"/>
    <property type="evidence" value="ECO:0007669"/>
    <property type="project" value="UniProtKB-KW"/>
</dbReference>
<sequence length="2007" mass="231000">MAKHKNNDDLYGRFDLFSMADAHPEYFGNDSLGLIIEKAADIDRQVDELQINLLTADPAEEVANENIKQIEPLKQFNNIFTDLKLDQVIELGGEKDRFSKNVEAIKLTNEIYPKLDLGKKGEIELNITKEQQLAIASFSGWGGINGLFDERNEKWQNERNELKKLLSEDDYNAAKRSNLTAYYTPKNIVKAMYNGLEKLGINTDEPNLQKKILEPSVGNGSFITFNENKNFHFTGLDIEPLTIKMNKILYPNQQNYNIGYEKFRHDEQFDAVIGNPPFLDVPLYDNTHHDIFGSAHNFFIQKATQYSLKEDGISAFVVSRHFMDAKYNSARDEIAQNHTFLGAVRLPNNIFKHTEAETDIIFLQKGKHPEYNKEISKIKATQITEDGIELKQSINQYFIENPQNILAKPTYRTGQFGKGIFYEPKNDENFNLDLAIEHFIQEQLPANIYKWREPAPIVDFIIESYDDNYEYVKNLKENSLFIHNGEVCKITSSLGDEIRASKVENLSLAVQNRIKKYIPLRDKLKELIALEQTNIKDDDLKLWQTREQLNILLDSYHASEGFLSGNKASAFRNLDIEFSKVKALEKNYKKSERAKDGKEAVKESCEKANILLRRTIGFTPEILFDNEKDGVLVSMYQYGKIDTDYIAQKLNKSKIEVEDKIIEDKLAFYDPQKLINGERELIFAPIYLSGNVKEKLQIAKDLQDIYTDLMQNNVNELSKVIPQDISFVDIDTRFGSSWIPVKYYNDFLEHELKTSNYEEQAWKLKNLGSMGWQIDGDKDYFSQYARYNYSVEVKGLTNQRLIDGYYKIHQNIGNNKSVYDIIESALNNTPIKIMERTDEPMLDQEGNIKYDKEGNIIYKQVINPEKTAEANAKIEALKTKFNEWIYSDRARAKELERIYNDKFNCYVKAKFEGDGLEFNGLDSNINLRKHQKDAIFRSMVQKNILLDHEVGAGKTYAAIAAVMKQKELGLVKKPLIIVPNNLVTQWDQGFFEAFPNANVLVADENSLSPKERDEFLANIANNDWDAVIIKYTQIEKLPVPFETQQKILDNEIYELKEALRYYEERDEVTNKRSARQIEKMIAKTEQKFEKLIEDRTKSKIMDFSMLGVDSIVVDEAHNFKNLGVISPMNAKGKGANISSKRALNMLALTTYINDKDDGKVMFLTGTPVSNSLSEIYNMQRYLQPKELEKLGIDSFSNWASNFAGIDIAPVRDASGRIKMEARFSSLTNLPELSNMLSQTTDTITNDDIKAFSKTFVPNKEVIYIKSEKSKRIAEYIGEPDENGLYPSHSITGRLIHMEGGGYDPKIDNPLKVTSDAKKASIDFRLIDPTAPDYINSKVNIAVDEIFKEWEKWSEQKGTQLVFLDVGTPQSGSEKSFNLKLDENLSREEIKTEYVDEFENINDTIDKNEISINDLDENGEVQIKDDFDDSRFFLYGDIYKKLTQKGIPREQIAFIHDAVSNEEKAELFRKVNNGEVRVLLGSRAKMGTGVNVQKRITALHHIDCPWRPSDITQSNGRAIRQGNIFYENDPENFIIKEFRHITPGTFDERNWELQSKKNEAILNFRKGIVGERSLSGFEEDLLNSNEARAVASENPLIFTEFELNEAIKKEKNEIKRYKEQIFSNADEQEKNNAKIAKLTAQIPKINTIKQVVKQNTKENFTCKINKFQASVAQGGFEAISHEFIIPKYKEVDFMKFKDELSKSMFETNQNKNDKSLLFDIAFKNSTSFEAVKEKLESNNNNIMQEFKNATLKDYEFKLNGDMQKPVELNFIKDIIKPELDSIEAKQDQMAGMLLGNINLLFAAKDTPREIMEYKGFKVIGTATKTAFEGNVVFFKLVNQEHEIELEPRSLEYHDDKLRGISAREQINLKGFITRINNVLSDEALQKRLEKNTTELKTLQEANATLKEWSENNQTYPKQELFNRLQKDLEICNAENDKMMVDRQYKSEWRSGALEEYKNWDKAQKAKMLEKLKEQNQNIQIPVAQSAIKPAQATIAQREEKSTDKGRGF</sequence>
<comment type="similarity">
    <text evidence="1">Belongs to the N(4)/N(6)-methyltransferase family.</text>
</comment>
<reference evidence="6 7" key="1">
    <citation type="submission" date="2019-09" db="EMBL/GenBank/DDBJ databases">
        <title>Draft genome sequences of 48 bacterial type strains from the CCUG.</title>
        <authorList>
            <person name="Tunovic T."/>
            <person name="Pineiro-Iglesias B."/>
            <person name="Unosson C."/>
            <person name="Inganas E."/>
            <person name="Ohlen M."/>
            <person name="Cardew S."/>
            <person name="Jensie-Markopoulos S."/>
            <person name="Salva-Serra F."/>
            <person name="Jaen-Luchoro D."/>
            <person name="Karlsson R."/>
            <person name="Svensson-Stadler L."/>
            <person name="Chun J."/>
            <person name="Moore E."/>
        </authorList>
    </citation>
    <scope>NUCLEOTIDE SEQUENCE [LARGE SCALE GENOMIC DNA]</scope>
    <source>
        <strain evidence="6 7">CCUG 34538</strain>
    </source>
</reference>
<keyword evidence="2" id="KW-0680">Restriction system</keyword>
<dbReference type="SMART" id="SM00490">
    <property type="entry name" value="HELICc"/>
    <property type="match status" value="1"/>
</dbReference>
<dbReference type="PANTHER" id="PTHR41313:SF1">
    <property type="entry name" value="DNA METHYLASE ADENINE-SPECIFIC DOMAIN-CONTAINING PROTEIN"/>
    <property type="match status" value="1"/>
</dbReference>
<keyword evidence="6" id="KW-0808">Transferase</keyword>
<feature type="compositionally biased region" description="Basic and acidic residues" evidence="4">
    <location>
        <begin position="1995"/>
        <end position="2007"/>
    </location>
</feature>
<dbReference type="PRINTS" id="PR00507">
    <property type="entry name" value="N12N6MTFRASE"/>
</dbReference>
<dbReference type="Pfam" id="PF00271">
    <property type="entry name" value="Helicase_C"/>
    <property type="match status" value="1"/>
</dbReference>
<dbReference type="Pfam" id="PF00176">
    <property type="entry name" value="SNF2-rel_dom"/>
    <property type="match status" value="1"/>
</dbReference>